<evidence type="ECO:0000256" key="3">
    <source>
        <dbReference type="ARBA" id="ARBA00022452"/>
    </source>
</evidence>
<keyword evidence="8" id="KW-0675">Receptor</keyword>
<evidence type="ECO:0000313" key="8">
    <source>
        <dbReference type="EMBL" id="KAA4621041.1"/>
    </source>
</evidence>
<evidence type="ECO:0000256" key="6">
    <source>
        <dbReference type="ARBA" id="ARBA00023136"/>
    </source>
</evidence>
<dbReference type="GO" id="GO:0015344">
    <property type="term" value="F:siderophore uptake transmembrane transporter activity"/>
    <property type="evidence" value="ECO:0007669"/>
    <property type="project" value="TreeGrafter"/>
</dbReference>
<evidence type="ECO:0000313" key="9">
    <source>
        <dbReference type="Proteomes" id="UP000424805"/>
    </source>
</evidence>
<keyword evidence="2" id="KW-0813">Transport</keyword>
<evidence type="ECO:0000256" key="4">
    <source>
        <dbReference type="ARBA" id="ARBA00022692"/>
    </source>
</evidence>
<dbReference type="GO" id="GO:0009279">
    <property type="term" value="C:cell outer membrane"/>
    <property type="evidence" value="ECO:0007669"/>
    <property type="project" value="UniProtKB-SubCell"/>
</dbReference>
<dbReference type="Proteomes" id="UP000424805">
    <property type="component" value="Unassembled WGS sequence"/>
</dbReference>
<protein>
    <submittedName>
        <fullName evidence="8">TonB-dependent receptor</fullName>
    </submittedName>
</protein>
<dbReference type="InterPro" id="IPR036942">
    <property type="entry name" value="Beta-barrel_TonB_sf"/>
</dbReference>
<keyword evidence="3" id="KW-1134">Transmembrane beta strand</keyword>
<evidence type="ECO:0000256" key="5">
    <source>
        <dbReference type="ARBA" id="ARBA00022729"/>
    </source>
</evidence>
<proteinExistence type="predicted"/>
<dbReference type="InterPro" id="IPR039426">
    <property type="entry name" value="TonB-dep_rcpt-like"/>
</dbReference>
<evidence type="ECO:0000256" key="7">
    <source>
        <dbReference type="ARBA" id="ARBA00023237"/>
    </source>
</evidence>
<organism evidence="8 9">
    <name type="scientific">Bacteroides ovatus</name>
    <dbReference type="NCBI Taxonomy" id="28116"/>
    <lineage>
        <taxon>Bacteria</taxon>
        <taxon>Pseudomonadati</taxon>
        <taxon>Bacteroidota</taxon>
        <taxon>Bacteroidia</taxon>
        <taxon>Bacteroidales</taxon>
        <taxon>Bacteroidaceae</taxon>
        <taxon>Bacteroides</taxon>
    </lineage>
</organism>
<sequence length="688" mass="78655">MIRYILVLFAVLGDIGVYAQTGTRGDDTIRIDSIWRIQEVEVVASKKSPALQRSAKGDWKLDPNAVNFMPRMLGDSDPIKTFQLLPGVTTAGELNGGLYVHGSEPGHNLICIDGVPVYNSSHLLGFFSIFNNDHFSSFSLNKSYQPADRGGRLAAVVEMTPRDSVVQRASVSGNVGILASRITGAIPVTQNSAIYLSARVTYVNPIISLIEGGFEDNTRLRYGFQDYNLTYVWKPNPKNKIVLNSYVGNDLLKLKEHQYQVDFKMQWLNAVASLKWERQYNEKTSLTQRVYMTHYRTNLRANQNTLNMTMPSRLTDLGYMGNLDWRLGTWKMKTGGSFIHHILHPQYPESVNIFEGINAGNPGRYEMEEFAMYAEAERKWGRLAMNMGLRYSGSVQDGYYNGGTEPRIRLEYELPKNRTLSLSYQLNRQYMNQITVSSAGLPIDFWMPSTKDISGQKVHSLDVSFSQPIRNGEYELLVEGYYRKLCHQTIFNGGLLDMFNQTYRIEGHVLTGKGQNYGVELMLRKSRGRWNGWIGYTLAWADRQFPELRKGNTFPAKYDRRHNLNAMVHYTLDDHWDFVMTFVYASGNAVTYPRAMYMIGENAVCVYDEYNSSRMPAYHRMDLSVNYWLGHTKNSCINLSLYNAYMRHNPVFVQVGVKPSEDKSGLLIKKKNMSLYSLLPSVSYIFKF</sequence>
<evidence type="ECO:0000256" key="2">
    <source>
        <dbReference type="ARBA" id="ARBA00022448"/>
    </source>
</evidence>
<keyword evidence="5" id="KW-0732">Signal</keyword>
<accession>A0A7J4XS56</accession>
<dbReference type="PANTHER" id="PTHR30069:SF29">
    <property type="entry name" value="HEMOGLOBIN AND HEMOGLOBIN-HAPTOGLOBIN-BINDING PROTEIN 1-RELATED"/>
    <property type="match status" value="1"/>
</dbReference>
<comment type="caution">
    <text evidence="8">The sequence shown here is derived from an EMBL/GenBank/DDBJ whole genome shotgun (WGS) entry which is preliminary data.</text>
</comment>
<gene>
    <name evidence="8" type="ORF">F3B90_22945</name>
</gene>
<keyword evidence="7" id="KW-0998">Cell outer membrane</keyword>
<dbReference type="PANTHER" id="PTHR30069">
    <property type="entry name" value="TONB-DEPENDENT OUTER MEMBRANE RECEPTOR"/>
    <property type="match status" value="1"/>
</dbReference>
<comment type="subcellular location">
    <subcellularLocation>
        <location evidence="1">Cell outer membrane</location>
        <topology evidence="1">Multi-pass membrane protein</topology>
    </subcellularLocation>
</comment>
<dbReference type="GO" id="GO:0044718">
    <property type="term" value="P:siderophore transmembrane transport"/>
    <property type="evidence" value="ECO:0007669"/>
    <property type="project" value="TreeGrafter"/>
</dbReference>
<keyword evidence="6" id="KW-0472">Membrane</keyword>
<name>A0A7J4XS56_BACOV</name>
<dbReference type="SUPFAM" id="SSF56935">
    <property type="entry name" value="Porins"/>
    <property type="match status" value="1"/>
</dbReference>
<dbReference type="EMBL" id="VWFP01000032">
    <property type="protein sequence ID" value="KAA4621041.1"/>
    <property type="molecule type" value="Genomic_DNA"/>
</dbReference>
<keyword evidence="4" id="KW-0812">Transmembrane</keyword>
<evidence type="ECO:0000256" key="1">
    <source>
        <dbReference type="ARBA" id="ARBA00004571"/>
    </source>
</evidence>
<dbReference type="AlphaFoldDB" id="A0A7J4XS56"/>
<reference evidence="8 9" key="1">
    <citation type="journal article" date="2019" name="Nat. Med.">
        <title>A library of human gut bacterial isolates paired with longitudinal multiomics data enables mechanistic microbiome research.</title>
        <authorList>
            <person name="Poyet M."/>
            <person name="Groussin M."/>
            <person name="Gibbons S.M."/>
            <person name="Avila-Pacheco J."/>
            <person name="Jiang X."/>
            <person name="Kearney S.M."/>
            <person name="Perrotta A.R."/>
            <person name="Berdy B."/>
            <person name="Zhao S."/>
            <person name="Lieberman T.D."/>
            <person name="Swanson P.K."/>
            <person name="Smith M."/>
            <person name="Roesemann S."/>
            <person name="Alexander J.E."/>
            <person name="Rich S.A."/>
            <person name="Livny J."/>
            <person name="Vlamakis H."/>
            <person name="Clish C."/>
            <person name="Bullock K."/>
            <person name="Deik A."/>
            <person name="Scott J."/>
            <person name="Pierce K.A."/>
            <person name="Xavier R.J."/>
            <person name="Alm E.J."/>
        </authorList>
    </citation>
    <scope>NUCLEOTIDE SEQUENCE [LARGE SCALE GENOMIC DNA]</scope>
    <source>
        <strain evidence="8 9">BIOML-A15</strain>
    </source>
</reference>
<dbReference type="Gene3D" id="2.40.170.20">
    <property type="entry name" value="TonB-dependent receptor, beta-barrel domain"/>
    <property type="match status" value="1"/>
</dbReference>